<evidence type="ECO:0000313" key="9">
    <source>
        <dbReference type="Proteomes" id="UP001642540"/>
    </source>
</evidence>
<protein>
    <recommendedName>
        <fullName evidence="10">Methyl farnesoate epoxidase</fullName>
    </recommendedName>
</protein>
<evidence type="ECO:0000256" key="1">
    <source>
        <dbReference type="ARBA" id="ARBA00001971"/>
    </source>
</evidence>
<evidence type="ECO:0000313" key="8">
    <source>
        <dbReference type="EMBL" id="CAL8109453.1"/>
    </source>
</evidence>
<evidence type="ECO:0000256" key="3">
    <source>
        <dbReference type="ARBA" id="ARBA00022617"/>
    </source>
</evidence>
<dbReference type="EMBL" id="CAXLJM020000041">
    <property type="protein sequence ID" value="CAL8109453.1"/>
    <property type="molecule type" value="Genomic_DNA"/>
</dbReference>
<evidence type="ECO:0008006" key="10">
    <source>
        <dbReference type="Google" id="ProtNLM"/>
    </source>
</evidence>
<reference evidence="8 9" key="1">
    <citation type="submission" date="2024-08" db="EMBL/GenBank/DDBJ databases">
        <authorList>
            <person name="Cucini C."/>
            <person name="Frati F."/>
        </authorList>
    </citation>
    <scope>NUCLEOTIDE SEQUENCE [LARGE SCALE GENOMIC DNA]</scope>
</reference>
<evidence type="ECO:0000256" key="6">
    <source>
        <dbReference type="ARBA" id="ARBA00023004"/>
    </source>
</evidence>
<comment type="similarity">
    <text evidence="2">Belongs to the cytochrome P450 family.</text>
</comment>
<evidence type="ECO:0000256" key="7">
    <source>
        <dbReference type="ARBA" id="ARBA00023033"/>
    </source>
</evidence>
<accession>A0ABP1QN96</accession>
<dbReference type="SUPFAM" id="SSF48264">
    <property type="entry name" value="Cytochrome P450"/>
    <property type="match status" value="1"/>
</dbReference>
<dbReference type="Pfam" id="PF00067">
    <property type="entry name" value="p450"/>
    <property type="match status" value="1"/>
</dbReference>
<dbReference type="InterPro" id="IPR001128">
    <property type="entry name" value="Cyt_P450"/>
</dbReference>
<comment type="caution">
    <text evidence="8">The sequence shown here is derived from an EMBL/GenBank/DDBJ whole genome shotgun (WGS) entry which is preliminary data.</text>
</comment>
<comment type="cofactor">
    <cofactor evidence="1">
        <name>heme</name>
        <dbReference type="ChEBI" id="CHEBI:30413"/>
    </cofactor>
</comment>
<evidence type="ECO:0000256" key="2">
    <source>
        <dbReference type="ARBA" id="ARBA00010617"/>
    </source>
</evidence>
<keyword evidence="9" id="KW-1185">Reference proteome</keyword>
<keyword evidence="7" id="KW-0503">Monooxygenase</keyword>
<organism evidence="8 9">
    <name type="scientific">Orchesella dallaii</name>
    <dbReference type="NCBI Taxonomy" id="48710"/>
    <lineage>
        <taxon>Eukaryota</taxon>
        <taxon>Metazoa</taxon>
        <taxon>Ecdysozoa</taxon>
        <taxon>Arthropoda</taxon>
        <taxon>Hexapoda</taxon>
        <taxon>Collembola</taxon>
        <taxon>Entomobryomorpha</taxon>
        <taxon>Entomobryoidea</taxon>
        <taxon>Orchesellidae</taxon>
        <taxon>Orchesellinae</taxon>
        <taxon>Orchesella</taxon>
    </lineage>
</organism>
<keyword evidence="6" id="KW-0408">Iron</keyword>
<dbReference type="PRINTS" id="PR00463">
    <property type="entry name" value="EP450I"/>
</dbReference>
<proteinExistence type="inferred from homology"/>
<keyword evidence="4" id="KW-0479">Metal-binding</keyword>
<dbReference type="InterPro" id="IPR002401">
    <property type="entry name" value="Cyt_P450_E_grp-I"/>
</dbReference>
<gene>
    <name evidence="8" type="ORF">ODALV1_LOCUS13380</name>
</gene>
<dbReference type="InterPro" id="IPR036396">
    <property type="entry name" value="Cyt_P450_sf"/>
</dbReference>
<dbReference type="Proteomes" id="UP001642540">
    <property type="component" value="Unassembled WGS sequence"/>
</dbReference>
<dbReference type="PANTHER" id="PTHR24300:SF376">
    <property type="entry name" value="CYTOCHROME P450 15A1"/>
    <property type="match status" value="1"/>
</dbReference>
<dbReference type="InterPro" id="IPR050182">
    <property type="entry name" value="Cytochrome_P450_fam2"/>
</dbReference>
<keyword evidence="3" id="KW-0349">Heme</keyword>
<dbReference type="PANTHER" id="PTHR24300">
    <property type="entry name" value="CYTOCHROME P450 508A4-RELATED"/>
    <property type="match status" value="1"/>
</dbReference>
<keyword evidence="5" id="KW-0560">Oxidoreductase</keyword>
<sequence length="450" mass="52155">MYVYLVLPVVLLLLLVYYVYSIQMSTRNMPPGPFVVPFGLGSIPEVWLRRPIFKFWQVRPWEYLAMLSKTYGDLIGFNVLGFDAIAITSYELMTEVANMEEYSIKFAHELYTYPRTFGKEMGLIFAASPPLWTEMRKFTVRTLREFGFGKVYTMHSVIIAEVNLLADDFKKKIKSDYGVVKFRNTFSLTVLNVLWCMVAGIRYEHDDPRLLKLMGHVFNMSKSVTFGNPLELILPVTKKIAPWLHKANLRNKVFDSCHELSKTLIEERKAEGYYLSEPQNYMDVFLKKIHEHRDQKDTIYTEQQLQSMVADLLMVGSLTLNATLNYGILFLTLNPEIQKKCQDEIDAIVPRNIAPTVDDVEKMPYFQAFMLETHRCANVVPNPVPRMVPKDWHLRGYVIPKNTVILSNHYSVNTDEKIWGDPLVFRPGRFINEKGEFVPDPRVVIFGFGK</sequence>
<dbReference type="Gene3D" id="1.10.630.10">
    <property type="entry name" value="Cytochrome P450"/>
    <property type="match status" value="1"/>
</dbReference>
<evidence type="ECO:0000256" key="4">
    <source>
        <dbReference type="ARBA" id="ARBA00022723"/>
    </source>
</evidence>
<name>A0ABP1QN96_9HEXA</name>
<evidence type="ECO:0000256" key="5">
    <source>
        <dbReference type="ARBA" id="ARBA00023002"/>
    </source>
</evidence>